<dbReference type="EC" id="1.17.4.1" evidence="2"/>
<feature type="domain" description="TSCPD" evidence="7">
    <location>
        <begin position="24"/>
        <end position="108"/>
    </location>
</feature>
<evidence type="ECO:0000259" key="7">
    <source>
        <dbReference type="Pfam" id="PF12637"/>
    </source>
</evidence>
<dbReference type="Proteomes" id="UP001279681">
    <property type="component" value="Unassembled WGS sequence"/>
</dbReference>
<reference evidence="9" key="1">
    <citation type="submission" date="2023-07" db="EMBL/GenBank/DDBJ databases">
        <authorList>
            <person name="Colorado M.A."/>
            <person name="Villamil L.M."/>
            <person name="Melo J.F."/>
            <person name="Rodriguez J.A."/>
            <person name="Ruiz R.Y."/>
        </authorList>
    </citation>
    <scope>NUCLEOTIDE SEQUENCE [LARGE SCALE GENOMIC DNA]</scope>
    <source>
        <strain evidence="9">C33</strain>
    </source>
</reference>
<keyword evidence="4" id="KW-0547">Nucleotide-binding</keyword>
<feature type="signal peptide" evidence="6">
    <location>
        <begin position="1"/>
        <end position="20"/>
    </location>
</feature>
<gene>
    <name evidence="8" type="ORF">RFV38_10580</name>
</gene>
<keyword evidence="3" id="KW-0237">DNA synthesis</keyword>
<evidence type="ECO:0000256" key="2">
    <source>
        <dbReference type="ARBA" id="ARBA00012274"/>
    </source>
</evidence>
<name>A0ABU4WD43_9FUSO</name>
<evidence type="ECO:0000256" key="4">
    <source>
        <dbReference type="ARBA" id="ARBA00022741"/>
    </source>
</evidence>
<comment type="catalytic activity">
    <reaction evidence="5">
        <text>a 2'-deoxyribonucleoside 5'-diphosphate + [thioredoxin]-disulfide + H2O = a ribonucleoside 5'-diphosphate + [thioredoxin]-dithiol</text>
        <dbReference type="Rhea" id="RHEA:23252"/>
        <dbReference type="Rhea" id="RHEA-COMP:10698"/>
        <dbReference type="Rhea" id="RHEA-COMP:10700"/>
        <dbReference type="ChEBI" id="CHEBI:15377"/>
        <dbReference type="ChEBI" id="CHEBI:29950"/>
        <dbReference type="ChEBI" id="CHEBI:50058"/>
        <dbReference type="ChEBI" id="CHEBI:57930"/>
        <dbReference type="ChEBI" id="CHEBI:73316"/>
        <dbReference type="EC" id="1.17.4.1"/>
    </reaction>
</comment>
<dbReference type="InterPro" id="IPR024434">
    <property type="entry name" value="TSCPD_dom"/>
</dbReference>
<evidence type="ECO:0000256" key="3">
    <source>
        <dbReference type="ARBA" id="ARBA00022634"/>
    </source>
</evidence>
<comment type="caution">
    <text evidence="8">The sequence shown here is derived from an EMBL/GenBank/DDBJ whole genome shotgun (WGS) entry which is preliminary data.</text>
</comment>
<proteinExistence type="inferred from homology"/>
<sequence>MKKKLFLLAGILTTSTLSNAEVKKDVKFTEVPYGACAKEMTVEVKDGKIKSFSAVRGCPGNLNAISKLLPGMEVDKVITLLDDNPCSGAPIKGLSSCMDNLVEMLKYHVNGDGEGHVTELRKKLKAQKITFSYNRHICSGCGLCDAEFS</sequence>
<evidence type="ECO:0000256" key="1">
    <source>
        <dbReference type="ARBA" id="ARBA00007405"/>
    </source>
</evidence>
<feature type="chain" id="PRO_5045529532" description="ribonucleoside-diphosphate reductase" evidence="6">
    <location>
        <begin position="21"/>
        <end position="149"/>
    </location>
</feature>
<accession>A0ABU4WD43</accession>
<keyword evidence="6" id="KW-0732">Signal</keyword>
<keyword evidence="9" id="KW-1185">Reference proteome</keyword>
<dbReference type="Pfam" id="PF12637">
    <property type="entry name" value="TSCPD"/>
    <property type="match status" value="1"/>
</dbReference>
<evidence type="ECO:0000256" key="6">
    <source>
        <dbReference type="SAM" id="SignalP"/>
    </source>
</evidence>
<dbReference type="RefSeq" id="WP_320314291.1">
    <property type="nucleotide sequence ID" value="NZ_JAVIKH010000016.1"/>
</dbReference>
<evidence type="ECO:0000313" key="8">
    <source>
        <dbReference type="EMBL" id="MDX8336937.1"/>
    </source>
</evidence>
<evidence type="ECO:0000313" key="9">
    <source>
        <dbReference type="Proteomes" id="UP001279681"/>
    </source>
</evidence>
<organism evidence="8 9">
    <name type="scientific">Candidatus Cetobacterium colombiensis</name>
    <dbReference type="NCBI Taxonomy" id="3073100"/>
    <lineage>
        <taxon>Bacteria</taxon>
        <taxon>Fusobacteriati</taxon>
        <taxon>Fusobacteriota</taxon>
        <taxon>Fusobacteriia</taxon>
        <taxon>Fusobacteriales</taxon>
        <taxon>Fusobacteriaceae</taxon>
        <taxon>Cetobacterium</taxon>
    </lineage>
</organism>
<dbReference type="EMBL" id="JAVIKH010000016">
    <property type="protein sequence ID" value="MDX8336937.1"/>
    <property type="molecule type" value="Genomic_DNA"/>
</dbReference>
<comment type="similarity">
    <text evidence="1">Belongs to the ribonucleoside diphosphate reductase class-2 family.</text>
</comment>
<protein>
    <recommendedName>
        <fullName evidence="2">ribonucleoside-diphosphate reductase</fullName>
        <ecNumber evidence="2">1.17.4.1</ecNumber>
    </recommendedName>
</protein>
<evidence type="ECO:0000256" key="5">
    <source>
        <dbReference type="ARBA" id="ARBA00047754"/>
    </source>
</evidence>